<sequence length="172" mass="18994">MIKLSKYLDIFCATVSGLCMIAMIGFNFADSIGRQLSRPLLGAQEAVSFLLAIFFFASLSLVTRENANIRVGLLVELYPAGLRKAERVFGALIEALCTALLVWMVFDRAARLENIGTLGTHYIVPLYPFVYAGALLLLCALVFLGERALTHHRRPSRPESPRGAHSVPQKKK</sequence>
<gene>
    <name evidence="12" type="ORF">AQS8620_00810</name>
</gene>
<reference evidence="12 13" key="1">
    <citation type="submission" date="2017-03" db="EMBL/GenBank/DDBJ databases">
        <authorList>
            <person name="Afonso C.L."/>
            <person name="Miller P.J."/>
            <person name="Scott M.A."/>
            <person name="Spackman E."/>
            <person name="Goraichik I."/>
            <person name="Dimitrov K.M."/>
            <person name="Suarez D.L."/>
            <person name="Swayne D.E."/>
        </authorList>
    </citation>
    <scope>NUCLEOTIDE SEQUENCE [LARGE SCALE GENOMIC DNA]</scope>
    <source>
        <strain evidence="12 13">CECT 8620</strain>
    </source>
</reference>
<evidence type="ECO:0000313" key="12">
    <source>
        <dbReference type="EMBL" id="SLN26796.1"/>
    </source>
</evidence>
<keyword evidence="6 9" id="KW-1133">Transmembrane helix</keyword>
<keyword evidence="7 9" id="KW-0472">Membrane</keyword>
<evidence type="ECO:0000256" key="9">
    <source>
        <dbReference type="RuleBase" id="RU369079"/>
    </source>
</evidence>
<comment type="subcellular location">
    <subcellularLocation>
        <location evidence="1 9">Cell inner membrane</location>
        <topology evidence="1 9">Multi-pass membrane protein</topology>
    </subcellularLocation>
</comment>
<feature type="transmembrane region" description="Helical" evidence="9">
    <location>
        <begin position="46"/>
        <end position="67"/>
    </location>
</feature>
<dbReference type="Proteomes" id="UP000193862">
    <property type="component" value="Unassembled WGS sequence"/>
</dbReference>
<keyword evidence="5 9" id="KW-0812">Transmembrane</keyword>
<evidence type="ECO:0000256" key="10">
    <source>
        <dbReference type="SAM" id="MobiDB-lite"/>
    </source>
</evidence>
<protein>
    <recommendedName>
        <fullName evidence="9">TRAP transporter small permease protein</fullName>
    </recommendedName>
</protein>
<dbReference type="Pfam" id="PF04290">
    <property type="entry name" value="DctQ"/>
    <property type="match status" value="1"/>
</dbReference>
<organism evidence="12 13">
    <name type="scientific">Aquimixticola soesokkakensis</name>
    <dbReference type="NCBI Taxonomy" id="1519096"/>
    <lineage>
        <taxon>Bacteria</taxon>
        <taxon>Pseudomonadati</taxon>
        <taxon>Pseudomonadota</taxon>
        <taxon>Alphaproteobacteria</taxon>
        <taxon>Rhodobacterales</taxon>
        <taxon>Paracoccaceae</taxon>
        <taxon>Aquimixticola</taxon>
    </lineage>
</organism>
<evidence type="ECO:0000256" key="6">
    <source>
        <dbReference type="ARBA" id="ARBA00022989"/>
    </source>
</evidence>
<dbReference type="RefSeq" id="WP_085835555.1">
    <property type="nucleotide sequence ID" value="NZ_FWFS01000002.1"/>
</dbReference>
<feature type="transmembrane region" description="Helical" evidence="9">
    <location>
        <begin position="7"/>
        <end position="26"/>
    </location>
</feature>
<dbReference type="OrthoDB" id="7854755at2"/>
<dbReference type="InterPro" id="IPR007387">
    <property type="entry name" value="TRAP_DctQ"/>
</dbReference>
<comment type="similarity">
    <text evidence="8 9">Belongs to the TRAP transporter small permease family.</text>
</comment>
<keyword evidence="13" id="KW-1185">Reference proteome</keyword>
<feature type="transmembrane region" description="Helical" evidence="9">
    <location>
        <begin position="88"/>
        <end position="106"/>
    </location>
</feature>
<dbReference type="GO" id="GO:0022857">
    <property type="term" value="F:transmembrane transporter activity"/>
    <property type="evidence" value="ECO:0007669"/>
    <property type="project" value="UniProtKB-UniRule"/>
</dbReference>
<dbReference type="GO" id="GO:0005886">
    <property type="term" value="C:plasma membrane"/>
    <property type="evidence" value="ECO:0007669"/>
    <property type="project" value="UniProtKB-SubCell"/>
</dbReference>
<evidence type="ECO:0000256" key="3">
    <source>
        <dbReference type="ARBA" id="ARBA00022475"/>
    </source>
</evidence>
<evidence type="ECO:0000313" key="13">
    <source>
        <dbReference type="Proteomes" id="UP000193862"/>
    </source>
</evidence>
<name>A0A1Y5RZX0_9RHOB</name>
<accession>A0A1Y5RZX0</accession>
<keyword evidence="3" id="KW-1003">Cell membrane</keyword>
<dbReference type="PANTHER" id="PTHR35011:SF2">
    <property type="entry name" value="2,3-DIKETO-L-GULONATE TRAP TRANSPORTER SMALL PERMEASE PROTEIN YIAM"/>
    <property type="match status" value="1"/>
</dbReference>
<evidence type="ECO:0000256" key="5">
    <source>
        <dbReference type="ARBA" id="ARBA00022692"/>
    </source>
</evidence>
<keyword evidence="4 9" id="KW-0997">Cell inner membrane</keyword>
<dbReference type="AlphaFoldDB" id="A0A1Y5RZX0"/>
<dbReference type="InterPro" id="IPR055348">
    <property type="entry name" value="DctQ"/>
</dbReference>
<evidence type="ECO:0000256" key="8">
    <source>
        <dbReference type="ARBA" id="ARBA00038436"/>
    </source>
</evidence>
<evidence type="ECO:0000256" key="2">
    <source>
        <dbReference type="ARBA" id="ARBA00022448"/>
    </source>
</evidence>
<proteinExistence type="inferred from homology"/>
<feature type="region of interest" description="Disordered" evidence="10">
    <location>
        <begin position="153"/>
        <end position="172"/>
    </location>
</feature>
<dbReference type="PANTHER" id="PTHR35011">
    <property type="entry name" value="2,3-DIKETO-L-GULONATE TRAP TRANSPORTER SMALL PERMEASE PROTEIN YIAM"/>
    <property type="match status" value="1"/>
</dbReference>
<keyword evidence="2 9" id="KW-0813">Transport</keyword>
<feature type="transmembrane region" description="Helical" evidence="9">
    <location>
        <begin position="126"/>
        <end position="144"/>
    </location>
</feature>
<evidence type="ECO:0000256" key="4">
    <source>
        <dbReference type="ARBA" id="ARBA00022519"/>
    </source>
</evidence>
<dbReference type="EMBL" id="FWFS01000002">
    <property type="protein sequence ID" value="SLN26796.1"/>
    <property type="molecule type" value="Genomic_DNA"/>
</dbReference>
<feature type="domain" description="Tripartite ATP-independent periplasmic transporters DctQ component" evidence="11">
    <location>
        <begin position="23"/>
        <end position="146"/>
    </location>
</feature>
<dbReference type="GO" id="GO:0015740">
    <property type="term" value="P:C4-dicarboxylate transport"/>
    <property type="evidence" value="ECO:0007669"/>
    <property type="project" value="TreeGrafter"/>
</dbReference>
<evidence type="ECO:0000256" key="7">
    <source>
        <dbReference type="ARBA" id="ARBA00023136"/>
    </source>
</evidence>
<evidence type="ECO:0000256" key="1">
    <source>
        <dbReference type="ARBA" id="ARBA00004429"/>
    </source>
</evidence>
<evidence type="ECO:0000259" key="11">
    <source>
        <dbReference type="Pfam" id="PF04290"/>
    </source>
</evidence>
<comment type="function">
    <text evidence="9">Part of the tripartite ATP-independent periplasmic (TRAP) transport system.</text>
</comment>
<comment type="subunit">
    <text evidence="9">The complex comprises the extracytoplasmic solute receptor protein and the two transmembrane proteins.</text>
</comment>